<dbReference type="Pfam" id="PF13439">
    <property type="entry name" value="Glyco_transf_4"/>
    <property type="match status" value="1"/>
</dbReference>
<dbReference type="Proteomes" id="UP000003937">
    <property type="component" value="Chromosome"/>
</dbReference>
<keyword evidence="4" id="KW-1185">Reference proteome</keyword>
<dbReference type="GO" id="GO:0016757">
    <property type="term" value="F:glycosyltransferase activity"/>
    <property type="evidence" value="ECO:0007669"/>
    <property type="project" value="InterPro"/>
</dbReference>
<dbReference type="AlphaFoldDB" id="J3TGF5"/>
<evidence type="ECO:0000313" key="3">
    <source>
        <dbReference type="EMBL" id="AFP85507.1"/>
    </source>
</evidence>
<dbReference type="PATRIC" id="fig|134287.3.peg.185"/>
<dbReference type="HOGENOM" id="CLU_009583_44_1_6"/>
<dbReference type="KEGG" id="sehc:A35E_00196"/>
<feature type="domain" description="Glycosyl transferase family 1" evidence="1">
    <location>
        <begin position="193"/>
        <end position="353"/>
    </location>
</feature>
<dbReference type="STRING" id="134287.A35E_00196"/>
<feature type="domain" description="Glycosyltransferase subfamily 4-like N-terminal" evidence="2">
    <location>
        <begin position="17"/>
        <end position="181"/>
    </location>
</feature>
<reference evidence="3 4" key="1">
    <citation type="journal article" date="2012" name="Mol. Biol. Evol.">
        <title>Genome reduction and co-evolution between the primary and secondary bacterial symbionts of psyllids.</title>
        <authorList>
            <person name="Sloan D.B."/>
            <person name="Moran N.A."/>
        </authorList>
    </citation>
    <scope>NUCLEOTIDE SEQUENCE [LARGE SCALE GENOMIC DNA]</scope>
    <source>
        <strain evidence="3">Hcub_S</strain>
    </source>
</reference>
<name>J3TGF5_9ENTR</name>
<accession>J3TGF5</accession>
<dbReference type="PANTHER" id="PTHR12526">
    <property type="entry name" value="GLYCOSYLTRANSFERASE"/>
    <property type="match status" value="1"/>
</dbReference>
<evidence type="ECO:0000259" key="1">
    <source>
        <dbReference type="Pfam" id="PF00534"/>
    </source>
</evidence>
<dbReference type="InterPro" id="IPR028098">
    <property type="entry name" value="Glyco_trans_4-like_N"/>
</dbReference>
<protein>
    <submittedName>
        <fullName evidence="3">Glycosyltransferase</fullName>
    </submittedName>
</protein>
<dbReference type="RefSeq" id="WP_014888804.1">
    <property type="nucleotide sequence ID" value="NC_018420.1"/>
</dbReference>
<keyword evidence="3" id="KW-0808">Transferase</keyword>
<dbReference type="GO" id="GO:1901135">
    <property type="term" value="P:carbohydrate derivative metabolic process"/>
    <property type="evidence" value="ECO:0007669"/>
    <property type="project" value="UniProtKB-ARBA"/>
</dbReference>
<dbReference type="PANTHER" id="PTHR12526:SF623">
    <property type="entry name" value="WABG"/>
    <property type="match status" value="1"/>
</dbReference>
<dbReference type="EMBL" id="CP003547">
    <property type="protein sequence ID" value="AFP85507.1"/>
    <property type="molecule type" value="Genomic_DNA"/>
</dbReference>
<dbReference type="Pfam" id="PF00534">
    <property type="entry name" value="Glycos_transf_1"/>
    <property type="match status" value="1"/>
</dbReference>
<dbReference type="OrthoDB" id="9802524at2"/>
<gene>
    <name evidence="3" type="ORF">A35E_00196</name>
</gene>
<evidence type="ECO:0000313" key="4">
    <source>
        <dbReference type="Proteomes" id="UP000003937"/>
    </source>
</evidence>
<organism evidence="3 4">
    <name type="scientific">secondary endosymbiont of Heteropsylla cubana</name>
    <dbReference type="NCBI Taxonomy" id="134287"/>
    <lineage>
        <taxon>Bacteria</taxon>
        <taxon>Pseudomonadati</taxon>
        <taxon>Pseudomonadota</taxon>
        <taxon>Gammaproteobacteria</taxon>
        <taxon>Enterobacterales</taxon>
        <taxon>Enterobacteriaceae</taxon>
        <taxon>aphid secondary symbionts</taxon>
    </lineage>
</organism>
<dbReference type="InterPro" id="IPR001296">
    <property type="entry name" value="Glyco_trans_1"/>
</dbReference>
<dbReference type="CDD" id="cd03801">
    <property type="entry name" value="GT4_PimA-like"/>
    <property type="match status" value="1"/>
</dbReference>
<sequence>MTIIRLAIVRKKYRLDGGAERFISNTLAALKNSDIEIHLITQQWEKTKSIPHRHVHICATNGYHRITREKKFSNEAKKYWTQHDFNLVQSHERITGCDIFRAGDGVHKIWLKHRSRVVPFYKKKLTDISPYHQYILSEESKMFRSPKLKKIICNSIMVKNDIMRCYGLEENKFALIYNCVDQTIFIPPTKKKRRELRQALKIPEQAFALIFVGSGFLRKGLRQVIEAISGTNHYLIVVGYDKHHIRYKRLAQSLGHLSRIRFIGIYHDILPYYQAADALILPSLYDPFPNVILEAMSCGLPIITSKSCGGAELIEQGREGFVCDALDVASLKMFVSEISSKNQDSTMGDAARKRVSYYTPFLLSHQLKTLYKDLLL</sequence>
<proteinExistence type="predicted"/>
<dbReference type="SUPFAM" id="SSF53756">
    <property type="entry name" value="UDP-Glycosyltransferase/glycogen phosphorylase"/>
    <property type="match status" value="1"/>
</dbReference>
<evidence type="ECO:0000259" key="2">
    <source>
        <dbReference type="Pfam" id="PF13439"/>
    </source>
</evidence>
<dbReference type="Gene3D" id="3.40.50.2000">
    <property type="entry name" value="Glycogen Phosphorylase B"/>
    <property type="match status" value="2"/>
</dbReference>